<gene>
    <name evidence="1" type="ORF">GLOINDRAFT_27966</name>
</gene>
<dbReference type="HOGENOM" id="CLU_2098108_0_0_1"/>
<reference evidence="1" key="1">
    <citation type="submission" date="2013-07" db="EMBL/GenBank/DDBJ databases">
        <title>The genome of an arbuscular mycorrhizal fungus provides insights into the evolution of the oldest plant symbiosis.</title>
        <authorList>
            <consortium name="DOE Joint Genome Institute"/>
            <person name="Tisserant E."/>
            <person name="Malbreil M."/>
            <person name="Kuo A."/>
            <person name="Kohler A."/>
            <person name="Symeonidi A."/>
            <person name="Balestrini R."/>
            <person name="Charron P."/>
            <person name="Duensing N."/>
            <person name="Frei-dit-Frey N."/>
            <person name="Gianinazzi-Pearson V."/>
            <person name="Gilbert B."/>
            <person name="Handa Y."/>
            <person name="Hijri M."/>
            <person name="Kaul R."/>
            <person name="Kawaguchi M."/>
            <person name="Krajinski F."/>
            <person name="Lammers P."/>
            <person name="Lapierre D."/>
            <person name="Masclaux F.G."/>
            <person name="Murat C."/>
            <person name="Morin E."/>
            <person name="Ndikumana S."/>
            <person name="Pagni M."/>
            <person name="Petitpierre D."/>
            <person name="Requena N."/>
            <person name="Rosikiewicz P."/>
            <person name="Riley R."/>
            <person name="Saito K."/>
            <person name="San Clemente H."/>
            <person name="Shapiro H."/>
            <person name="van Tuinen D."/>
            <person name="Becard G."/>
            <person name="Bonfante P."/>
            <person name="Paszkowski U."/>
            <person name="Shachar-Hill Y."/>
            <person name="Young J.P."/>
            <person name="Sanders I.R."/>
            <person name="Henrissat B."/>
            <person name="Rensing S.A."/>
            <person name="Grigoriev I.V."/>
            <person name="Corradi N."/>
            <person name="Roux C."/>
            <person name="Martin F."/>
        </authorList>
    </citation>
    <scope>NUCLEOTIDE SEQUENCE</scope>
    <source>
        <strain evidence="1">DAOM 197198</strain>
    </source>
</reference>
<accession>U9U7Y2</accession>
<dbReference type="EMBL" id="KI285702">
    <property type="protein sequence ID" value="ESA11721.1"/>
    <property type="molecule type" value="Genomic_DNA"/>
</dbReference>
<sequence>MKEIAIWEHILRRALYTCDWIFSLSPKYFLRKIHPYKKLLDQQICENLLSSYINPDSESSDNNILLPRKVSTNLKLGTKIDSLNIISIISRWINNVDYNNKFSYLRELYLIPSVRI</sequence>
<evidence type="ECO:0000313" key="1">
    <source>
        <dbReference type="EMBL" id="ESA11721.1"/>
    </source>
</evidence>
<organism evidence="1">
    <name type="scientific">Rhizophagus irregularis (strain DAOM 181602 / DAOM 197198 / MUCL 43194)</name>
    <name type="common">Arbuscular mycorrhizal fungus</name>
    <name type="synonym">Glomus intraradices</name>
    <dbReference type="NCBI Taxonomy" id="747089"/>
    <lineage>
        <taxon>Eukaryota</taxon>
        <taxon>Fungi</taxon>
        <taxon>Fungi incertae sedis</taxon>
        <taxon>Mucoromycota</taxon>
        <taxon>Glomeromycotina</taxon>
        <taxon>Glomeromycetes</taxon>
        <taxon>Glomerales</taxon>
        <taxon>Glomeraceae</taxon>
        <taxon>Rhizophagus</taxon>
    </lineage>
</organism>
<proteinExistence type="predicted"/>
<name>U9U7Y2_RHIID</name>
<protein>
    <submittedName>
        <fullName evidence="1">Uncharacterized protein</fullName>
    </submittedName>
</protein>
<dbReference type="AlphaFoldDB" id="U9U7Y2"/>